<dbReference type="Proteomes" id="UP000199103">
    <property type="component" value="Chromosome I"/>
</dbReference>
<protein>
    <submittedName>
        <fullName evidence="2">Uncharacterized protein</fullName>
    </submittedName>
</protein>
<evidence type="ECO:0000313" key="2">
    <source>
        <dbReference type="EMBL" id="SDS55512.1"/>
    </source>
</evidence>
<accession>A0A1H1T5H6</accession>
<dbReference type="RefSeq" id="WP_091524535.1">
    <property type="nucleotide sequence ID" value="NZ_LT629772.1"/>
</dbReference>
<dbReference type="EMBL" id="LT629772">
    <property type="protein sequence ID" value="SDS55512.1"/>
    <property type="molecule type" value="Genomic_DNA"/>
</dbReference>
<feature type="region of interest" description="Disordered" evidence="1">
    <location>
        <begin position="56"/>
        <end position="76"/>
    </location>
</feature>
<reference evidence="2 3" key="1">
    <citation type="submission" date="2016-10" db="EMBL/GenBank/DDBJ databases">
        <authorList>
            <person name="de Groot N.N."/>
        </authorList>
    </citation>
    <scope>NUCLEOTIDE SEQUENCE [LARGE SCALE GENOMIC DNA]</scope>
    <source>
        <strain evidence="2 3">DSM 21800</strain>
    </source>
</reference>
<evidence type="ECO:0000256" key="1">
    <source>
        <dbReference type="SAM" id="MobiDB-lite"/>
    </source>
</evidence>
<dbReference type="AlphaFoldDB" id="A0A1H1T5H6"/>
<sequence>MSFQMYSIQPEPRTEYSRPNHLQIELYEIMRGVREAQALARFERRELKKIRRDIRRMERQTRRHPIAERQRDHERV</sequence>
<keyword evidence="3" id="KW-1185">Reference proteome</keyword>
<evidence type="ECO:0000313" key="3">
    <source>
        <dbReference type="Proteomes" id="UP000199103"/>
    </source>
</evidence>
<name>A0A1H1T5H6_9ACTN</name>
<gene>
    <name evidence="2" type="ORF">SAMN04489812_2264</name>
</gene>
<organism evidence="2 3">
    <name type="scientific">Microlunatus soli</name>
    <dbReference type="NCBI Taxonomy" id="630515"/>
    <lineage>
        <taxon>Bacteria</taxon>
        <taxon>Bacillati</taxon>
        <taxon>Actinomycetota</taxon>
        <taxon>Actinomycetes</taxon>
        <taxon>Propionibacteriales</taxon>
        <taxon>Propionibacteriaceae</taxon>
        <taxon>Microlunatus</taxon>
    </lineage>
</organism>
<proteinExistence type="predicted"/>